<evidence type="ECO:0000259" key="4">
    <source>
        <dbReference type="Pfam" id="PF24893"/>
    </source>
</evidence>
<dbReference type="PANTHER" id="PTHR31378:SF17">
    <property type="match status" value="1"/>
</dbReference>
<feature type="domain" description="DUF7743" evidence="4">
    <location>
        <begin position="330"/>
        <end position="431"/>
    </location>
</feature>
<feature type="domain" description="DUF7949" evidence="5">
    <location>
        <begin position="950"/>
        <end position="983"/>
    </location>
</feature>
<evidence type="ECO:0000259" key="2">
    <source>
        <dbReference type="Pfam" id="PF23033"/>
    </source>
</evidence>
<evidence type="ECO:0000259" key="3">
    <source>
        <dbReference type="Pfam" id="PF23034"/>
    </source>
</evidence>
<evidence type="ECO:0000313" key="6">
    <source>
        <dbReference type="EMBL" id="KAF2069622.1"/>
    </source>
</evidence>
<proteinExistence type="predicted"/>
<sequence>MDVNLFTLSVPYECTDIRVPDITPVGLTKTGVITPFPYYFEYKINNNIKMTPFKNYLTLNSNEWTGLSYVQLNFKSFFVSFYPESLSNTATNSSVSIGISTVLNNAQYTKTVNFQIPYPEEVQYSLENVVCKQTLIDSAYRVICSLNLLKNDPRSLPLYIKVSDKVNYAYYPMVGTYLNSTVILTSLEVSPGNNVVEIYGCLSKFCQLKYSLSINVPPIVISYSNSLNQLLYSNPLPGDAIMLHIQLTSQTSPIEPTYVIESVVDGIRYPLSTPYLLDGTFGLRQGNIGSEYNTLLYMEFSPLISKYNSIQNAFYFHDYYIGFDEPTPYTLDTVAPYISKLEMIPIPGNNRYIILRVSVVDNDSGFSKLYFKVNGTQPLVTSEDLIVGDRLDGTYEIVIDNPNFWLPEFSITDYSSNSNDYGIRLPTIDPAKKIPVSNPSFYPYEQLSTVFSSANWSYNDIDLTNATYTIVFSFGLENVNKEVSPTLQFVNTVSNLSIDYYPYLENNLFYGRWNEADKKYHIPVQLPMNMISGVVSYQITYFQNISSEFLSNSFPESILRVFSQETDMLGPIVEELSWLNGQPIVAIPAGGIEIGWKLKISDQLNGFEYGNITIVGDEDRVYRNFYFNSSNQAADEYIVSFYIDQVCNSQSFTIKSLYLIDKGGYFSNIGTALLKIPDSLRVLNSSCMETEASTLMVSDFTLNVSTIDVGSNERFVKYSFATSDVVNGIKRDKLPALYLNSLQRIVKKEFTLTGKSNFTHAFYECVFEIPYGFGYPECISLSIYGIMNNINSYLGFDSYTLQALGFPYVIETSIFTTDAATVVQKTGDITTKGGELLIIGKSFGLDNSSVVKIDYNDGKGYSQTSIPTFFSSTVLIINDVKPTTKPFKIQVVKRNGQYTSDETVVVPKPDTTYPPSTDSSSSSASSSSMPSSSSSEFPPVTPTPTQPSNPCINDCGGSSQGYCSVTGCICYSPWMGIDCKSKVIIIPTPSINNTLPSTNISVPTDNGEYIGFTGLVSIVELQELDTSNQLVYKYPFTQWIWSNISTDNEPVKYLYSTNIT</sequence>
<dbReference type="Pfam" id="PF23033">
    <property type="entry name" value="DUF7034"/>
    <property type="match status" value="1"/>
</dbReference>
<evidence type="ECO:0000259" key="5">
    <source>
        <dbReference type="Pfam" id="PF25820"/>
    </source>
</evidence>
<comment type="caution">
    <text evidence="6">The sequence shown here is derived from an EMBL/GenBank/DDBJ whole genome shotgun (WGS) entry which is preliminary data.</text>
</comment>
<feature type="non-terminal residue" evidence="6">
    <location>
        <position position="1060"/>
    </location>
</feature>
<protein>
    <recommendedName>
        <fullName evidence="8">EGF-like domain-containing protein</fullName>
    </recommendedName>
</protein>
<dbReference type="InterPro" id="IPR055462">
    <property type="entry name" value="DUF7034"/>
</dbReference>
<dbReference type="EMBL" id="AJWJ01000628">
    <property type="protein sequence ID" value="KAF2069622.1"/>
    <property type="molecule type" value="Genomic_DNA"/>
</dbReference>
<dbReference type="InterPro" id="IPR055463">
    <property type="entry name" value="DUF7035"/>
</dbReference>
<accession>A0A8J4PMA6</accession>
<organism evidence="6 7">
    <name type="scientific">Polysphondylium violaceum</name>
    <dbReference type="NCBI Taxonomy" id="133409"/>
    <lineage>
        <taxon>Eukaryota</taxon>
        <taxon>Amoebozoa</taxon>
        <taxon>Evosea</taxon>
        <taxon>Eumycetozoa</taxon>
        <taxon>Dictyostelia</taxon>
        <taxon>Dictyosteliales</taxon>
        <taxon>Dictyosteliaceae</taxon>
        <taxon>Polysphondylium</taxon>
    </lineage>
</organism>
<feature type="domain" description="DUF7035" evidence="3">
    <location>
        <begin position="567"/>
        <end position="669"/>
    </location>
</feature>
<evidence type="ECO:0008006" key="8">
    <source>
        <dbReference type="Google" id="ProtNLM"/>
    </source>
</evidence>
<feature type="compositionally biased region" description="Low complexity" evidence="1">
    <location>
        <begin position="907"/>
        <end position="938"/>
    </location>
</feature>
<name>A0A8J4PMA6_9MYCE</name>
<dbReference type="OrthoDB" id="24183at2759"/>
<dbReference type="AlphaFoldDB" id="A0A8J4PMA6"/>
<feature type="domain" description="DUF7034" evidence="2">
    <location>
        <begin position="698"/>
        <end position="814"/>
    </location>
</feature>
<evidence type="ECO:0000256" key="1">
    <source>
        <dbReference type="SAM" id="MobiDB-lite"/>
    </source>
</evidence>
<dbReference type="InterPro" id="IPR056645">
    <property type="entry name" value="DUF7743"/>
</dbReference>
<reference evidence="6" key="1">
    <citation type="submission" date="2020-01" db="EMBL/GenBank/DDBJ databases">
        <title>Development of genomics and gene disruption for Polysphondylium violaceum indicates a role for the polyketide synthase stlB in stalk morphogenesis.</title>
        <authorList>
            <person name="Narita B."/>
            <person name="Kawabe Y."/>
            <person name="Kin K."/>
            <person name="Saito T."/>
            <person name="Gibbs R."/>
            <person name="Kuspa A."/>
            <person name="Muzny D."/>
            <person name="Queller D."/>
            <person name="Richards S."/>
            <person name="Strassman J."/>
            <person name="Sucgang R."/>
            <person name="Worley K."/>
            <person name="Schaap P."/>
        </authorList>
    </citation>
    <scope>NUCLEOTIDE SEQUENCE</scope>
    <source>
        <strain evidence="6">QSvi11</strain>
    </source>
</reference>
<feature type="region of interest" description="Disordered" evidence="1">
    <location>
        <begin position="902"/>
        <end position="946"/>
    </location>
</feature>
<dbReference type="Proteomes" id="UP000695562">
    <property type="component" value="Unassembled WGS sequence"/>
</dbReference>
<dbReference type="Pfam" id="PF24893">
    <property type="entry name" value="DUF7743"/>
    <property type="match status" value="1"/>
</dbReference>
<dbReference type="PANTHER" id="PTHR31378">
    <property type="entry name" value="EGF-LIKE DOMAIN-CONTAINING PROTEIN-RELATED-RELATED"/>
    <property type="match status" value="1"/>
</dbReference>
<dbReference type="InterPro" id="IPR057709">
    <property type="entry name" value="DUF7949"/>
</dbReference>
<evidence type="ECO:0000313" key="7">
    <source>
        <dbReference type="Proteomes" id="UP000695562"/>
    </source>
</evidence>
<dbReference type="Pfam" id="PF25820">
    <property type="entry name" value="DUF7949"/>
    <property type="match status" value="1"/>
</dbReference>
<dbReference type="Pfam" id="PF23034">
    <property type="entry name" value="DUF7035"/>
    <property type="match status" value="1"/>
</dbReference>
<keyword evidence="7" id="KW-1185">Reference proteome</keyword>
<gene>
    <name evidence="6" type="ORF">CYY_009062</name>
</gene>